<dbReference type="EMBL" id="JARAOO010000009">
    <property type="protein sequence ID" value="KAJ7957342.1"/>
    <property type="molecule type" value="Genomic_DNA"/>
</dbReference>
<keyword evidence="11" id="KW-1185">Reference proteome</keyword>
<evidence type="ECO:0000256" key="4">
    <source>
        <dbReference type="ARBA" id="ARBA00023125"/>
    </source>
</evidence>
<feature type="domain" description="HTH myb-type" evidence="9">
    <location>
        <begin position="11"/>
        <end position="64"/>
    </location>
</feature>
<dbReference type="Pfam" id="PF00249">
    <property type="entry name" value="Myb_DNA-binding"/>
    <property type="match status" value="1"/>
</dbReference>
<dbReference type="Gene3D" id="1.10.10.60">
    <property type="entry name" value="Homeodomain-like"/>
    <property type="match status" value="1"/>
</dbReference>
<gene>
    <name evidence="10" type="ORF">O6P43_023659</name>
</gene>
<dbReference type="GO" id="GO:0003677">
    <property type="term" value="F:DNA binding"/>
    <property type="evidence" value="ECO:0007669"/>
    <property type="project" value="UniProtKB-KW"/>
</dbReference>
<dbReference type="PANTHER" id="PTHR47999">
    <property type="entry name" value="TRANSCRIPTION FACTOR MYB8-RELATED-RELATED"/>
    <property type="match status" value="1"/>
</dbReference>
<evidence type="ECO:0000259" key="8">
    <source>
        <dbReference type="PROSITE" id="PS50090"/>
    </source>
</evidence>
<accession>A0AAD7PJD1</accession>
<dbReference type="FunFam" id="1.10.10.60:FF:000218">
    <property type="entry name" value="Myb transcription factor"/>
    <property type="match status" value="1"/>
</dbReference>
<keyword evidence="7" id="KW-0539">Nucleus</keyword>
<reference evidence="10" key="1">
    <citation type="journal article" date="2023" name="Science">
        <title>Elucidation of the pathway for biosynthesis of saponin adjuvants from the soapbark tree.</title>
        <authorList>
            <person name="Reed J."/>
            <person name="Orme A."/>
            <person name="El-Demerdash A."/>
            <person name="Owen C."/>
            <person name="Martin L.B.B."/>
            <person name="Misra R.C."/>
            <person name="Kikuchi S."/>
            <person name="Rejzek M."/>
            <person name="Martin A.C."/>
            <person name="Harkess A."/>
            <person name="Leebens-Mack J."/>
            <person name="Louveau T."/>
            <person name="Stephenson M.J."/>
            <person name="Osbourn A."/>
        </authorList>
    </citation>
    <scope>NUCLEOTIDE SEQUENCE</scope>
    <source>
        <strain evidence="10">S10</strain>
    </source>
</reference>
<evidence type="ECO:0000256" key="1">
    <source>
        <dbReference type="ARBA" id="ARBA00004123"/>
    </source>
</evidence>
<dbReference type="SMART" id="SM00717">
    <property type="entry name" value="SANT"/>
    <property type="match status" value="1"/>
</dbReference>
<comment type="subcellular location">
    <subcellularLocation>
        <location evidence="1">Nucleus</location>
    </subcellularLocation>
</comment>
<dbReference type="GO" id="GO:0080090">
    <property type="term" value="P:regulation of primary metabolic process"/>
    <property type="evidence" value="ECO:0007669"/>
    <property type="project" value="UniProtKB-ARBA"/>
</dbReference>
<dbReference type="PROSITE" id="PS50090">
    <property type="entry name" value="MYB_LIKE"/>
    <property type="match status" value="1"/>
</dbReference>
<organism evidence="10 11">
    <name type="scientific">Quillaja saponaria</name>
    <name type="common">Soap bark tree</name>
    <dbReference type="NCBI Taxonomy" id="32244"/>
    <lineage>
        <taxon>Eukaryota</taxon>
        <taxon>Viridiplantae</taxon>
        <taxon>Streptophyta</taxon>
        <taxon>Embryophyta</taxon>
        <taxon>Tracheophyta</taxon>
        <taxon>Spermatophyta</taxon>
        <taxon>Magnoliopsida</taxon>
        <taxon>eudicotyledons</taxon>
        <taxon>Gunneridae</taxon>
        <taxon>Pentapetalae</taxon>
        <taxon>rosids</taxon>
        <taxon>fabids</taxon>
        <taxon>Fabales</taxon>
        <taxon>Quillajaceae</taxon>
        <taxon>Quillaja</taxon>
    </lineage>
</organism>
<keyword evidence="4" id="KW-0238">DNA-binding</keyword>
<keyword evidence="3" id="KW-0805">Transcription regulation</keyword>
<evidence type="ECO:0000256" key="3">
    <source>
        <dbReference type="ARBA" id="ARBA00023015"/>
    </source>
</evidence>
<evidence type="ECO:0000256" key="7">
    <source>
        <dbReference type="ARBA" id="ARBA00023242"/>
    </source>
</evidence>
<dbReference type="CDD" id="cd00167">
    <property type="entry name" value="SANT"/>
    <property type="match status" value="1"/>
</dbReference>
<evidence type="ECO:0000256" key="5">
    <source>
        <dbReference type="ARBA" id="ARBA00023159"/>
    </source>
</evidence>
<dbReference type="InterPro" id="IPR017930">
    <property type="entry name" value="Myb_dom"/>
</dbReference>
<evidence type="ECO:0000256" key="2">
    <source>
        <dbReference type="ARBA" id="ARBA00022737"/>
    </source>
</evidence>
<comment type="caution">
    <text evidence="10">The sequence shown here is derived from an EMBL/GenBank/DDBJ whole genome shotgun (WGS) entry which is preliminary data.</text>
</comment>
<dbReference type="InterPro" id="IPR001005">
    <property type="entry name" value="SANT/Myb"/>
</dbReference>
<dbReference type="InterPro" id="IPR009057">
    <property type="entry name" value="Homeodomain-like_sf"/>
</dbReference>
<evidence type="ECO:0000313" key="11">
    <source>
        <dbReference type="Proteomes" id="UP001163823"/>
    </source>
</evidence>
<evidence type="ECO:0000313" key="10">
    <source>
        <dbReference type="EMBL" id="KAJ7957342.1"/>
    </source>
</evidence>
<protein>
    <submittedName>
        <fullName evidence="10">Myb-related transcription factor</fullName>
    </submittedName>
</protein>
<evidence type="ECO:0000259" key="9">
    <source>
        <dbReference type="PROSITE" id="PS51294"/>
    </source>
</evidence>
<dbReference type="PANTHER" id="PTHR47999:SF24">
    <property type="entry name" value="TRANSCRIPTION FACTOR MYB90"/>
    <property type="match status" value="1"/>
</dbReference>
<proteinExistence type="predicted"/>
<dbReference type="KEGG" id="qsa:O6P43_023659"/>
<dbReference type="AlphaFoldDB" id="A0AAD7PJD1"/>
<keyword evidence="6" id="KW-0804">Transcription</keyword>
<keyword evidence="5" id="KW-0010">Activator</keyword>
<dbReference type="Proteomes" id="UP001163823">
    <property type="component" value="Chromosome 9"/>
</dbReference>
<sequence>MERQGDLTLGVRKGTWTLEEDNLLKNCIQKCGEGQWHLIPQRVGLNRCRKSCRLQWLNSLKPDIKRGGSNLDEVDFILRLRSINS</sequence>
<evidence type="ECO:0000256" key="6">
    <source>
        <dbReference type="ARBA" id="ARBA00023163"/>
    </source>
</evidence>
<keyword evidence="2" id="KW-0677">Repeat</keyword>
<feature type="domain" description="Myb-like" evidence="8">
    <location>
        <begin position="8"/>
        <end position="60"/>
    </location>
</feature>
<name>A0AAD7PJD1_QUISA</name>
<dbReference type="PROSITE" id="PS51294">
    <property type="entry name" value="HTH_MYB"/>
    <property type="match status" value="1"/>
</dbReference>
<dbReference type="GO" id="GO:0005634">
    <property type="term" value="C:nucleus"/>
    <property type="evidence" value="ECO:0007669"/>
    <property type="project" value="UniProtKB-SubCell"/>
</dbReference>
<dbReference type="SUPFAM" id="SSF46689">
    <property type="entry name" value="Homeodomain-like"/>
    <property type="match status" value="1"/>
</dbReference>
<dbReference type="InterPro" id="IPR015495">
    <property type="entry name" value="Myb_TF_plants"/>
</dbReference>